<gene>
    <name evidence="1" type="ORF">CEXT_191001</name>
</gene>
<protein>
    <submittedName>
        <fullName evidence="1">Uncharacterized protein</fullName>
    </submittedName>
</protein>
<dbReference type="EMBL" id="BPLR01004057">
    <property type="protein sequence ID" value="GIX91754.1"/>
    <property type="molecule type" value="Genomic_DNA"/>
</dbReference>
<accession>A0AAV4P759</accession>
<evidence type="ECO:0000313" key="2">
    <source>
        <dbReference type="Proteomes" id="UP001054945"/>
    </source>
</evidence>
<reference evidence="1 2" key="1">
    <citation type="submission" date="2021-06" db="EMBL/GenBank/DDBJ databases">
        <title>Caerostris extrusa draft genome.</title>
        <authorList>
            <person name="Kono N."/>
            <person name="Arakawa K."/>
        </authorList>
    </citation>
    <scope>NUCLEOTIDE SEQUENCE [LARGE SCALE GENOMIC DNA]</scope>
</reference>
<organism evidence="1 2">
    <name type="scientific">Caerostris extrusa</name>
    <name type="common">Bark spider</name>
    <name type="synonym">Caerostris bankana</name>
    <dbReference type="NCBI Taxonomy" id="172846"/>
    <lineage>
        <taxon>Eukaryota</taxon>
        <taxon>Metazoa</taxon>
        <taxon>Ecdysozoa</taxon>
        <taxon>Arthropoda</taxon>
        <taxon>Chelicerata</taxon>
        <taxon>Arachnida</taxon>
        <taxon>Araneae</taxon>
        <taxon>Araneomorphae</taxon>
        <taxon>Entelegynae</taxon>
        <taxon>Araneoidea</taxon>
        <taxon>Araneidae</taxon>
        <taxon>Caerostris</taxon>
    </lineage>
</organism>
<proteinExistence type="predicted"/>
<name>A0AAV4P759_CAEEX</name>
<dbReference type="Proteomes" id="UP001054945">
    <property type="component" value="Unassembled WGS sequence"/>
</dbReference>
<sequence>MKVSDLKKEHNISYTNYYFPNNNISSSLQQTKGRLLSNRLSVLDDPRLSGLPFHILYRLSLNSGVFSPNNRASNKHKVQSIASRLRNYRLTTSKQIILTASIILIAFTITEQFRCYECCIIVSKCFGYA</sequence>
<evidence type="ECO:0000313" key="1">
    <source>
        <dbReference type="EMBL" id="GIX91754.1"/>
    </source>
</evidence>
<keyword evidence="2" id="KW-1185">Reference proteome</keyword>
<dbReference type="AlphaFoldDB" id="A0AAV4P759"/>
<comment type="caution">
    <text evidence="1">The sequence shown here is derived from an EMBL/GenBank/DDBJ whole genome shotgun (WGS) entry which is preliminary data.</text>
</comment>